<dbReference type="PRINTS" id="PR01490">
    <property type="entry name" value="RTXTOXIND"/>
</dbReference>
<dbReference type="InterPro" id="IPR058982">
    <property type="entry name" value="Beta-barrel_AprE"/>
</dbReference>
<organism evidence="12 13">
    <name type="scientific">Ahrensia kielensis</name>
    <dbReference type="NCBI Taxonomy" id="76980"/>
    <lineage>
        <taxon>Bacteria</taxon>
        <taxon>Pseudomonadati</taxon>
        <taxon>Pseudomonadota</taxon>
        <taxon>Alphaproteobacteria</taxon>
        <taxon>Hyphomicrobiales</taxon>
        <taxon>Ahrensiaceae</taxon>
        <taxon>Ahrensia</taxon>
    </lineage>
</organism>
<evidence type="ECO:0000256" key="2">
    <source>
        <dbReference type="ARBA" id="ARBA00009477"/>
    </source>
</evidence>
<dbReference type="Pfam" id="PF25994">
    <property type="entry name" value="HH_AprE"/>
    <property type="match status" value="1"/>
</dbReference>
<keyword evidence="3 9" id="KW-0813">Transport</keyword>
<dbReference type="Pfam" id="PF26002">
    <property type="entry name" value="Beta-barrel_AprE"/>
    <property type="match status" value="1"/>
</dbReference>
<keyword evidence="5 9" id="KW-0997">Cell inner membrane</keyword>
<evidence type="ECO:0000259" key="11">
    <source>
        <dbReference type="Pfam" id="PF26002"/>
    </source>
</evidence>
<evidence type="ECO:0000256" key="8">
    <source>
        <dbReference type="ARBA" id="ARBA00023136"/>
    </source>
</evidence>
<dbReference type="PANTHER" id="PTHR30386:SF17">
    <property type="entry name" value="ALKALINE PROTEASE SECRETION PROTEIN APRE"/>
    <property type="match status" value="1"/>
</dbReference>
<keyword evidence="4 9" id="KW-1003">Cell membrane</keyword>
<sequence>MSELYSKKLDKYRNPLEPAITGISAFLLFIAVLVVWGNIAPLSTAAIAQGNLQVKTQRQSIQHPYGGIIARVLVSEGDRVARDQPVIELNRTEVQAKRDIATAEVVTLLARQARLTCERDDRKPDCLLSYDRSKWPYAELEQAISNEHAVMVAQRQQYDAQIALLKSQTMQNIEKIVGLRAQSKGLSEQSRILEEELQGARKLYLKGYTPKTRILALERTAASLLTETEVKNSEITKTEQAVDETRLAISQMQSQRMSDIVDELRITQTALTKALPALVLADDALDRTIIKAPASGSIVGLSVFTVGGVVQSGERLMDIVPDDNPIIVEGRLRLSDVTTVQSGAIADIVLTGVPRGKRPSLSGKIISISADKLTDTKSGASFFSIRVEVDPEDIQSAGIQLQPGMPAEVIISNGTRTLVGYLFEPMLDEITHAFREQ</sequence>
<evidence type="ECO:0000256" key="4">
    <source>
        <dbReference type="ARBA" id="ARBA00022475"/>
    </source>
</evidence>
<evidence type="ECO:0000256" key="9">
    <source>
        <dbReference type="RuleBase" id="RU365093"/>
    </source>
</evidence>
<feature type="domain" description="AprE-like beta-barrel" evidence="11">
    <location>
        <begin position="327"/>
        <end position="413"/>
    </location>
</feature>
<keyword evidence="7 9" id="KW-1133">Transmembrane helix</keyword>
<comment type="similarity">
    <text evidence="2 9">Belongs to the membrane fusion protein (MFP) (TC 8.A.1) family.</text>
</comment>
<dbReference type="RefSeq" id="WP_342849236.1">
    <property type="nucleotide sequence ID" value="NZ_JBBMQO010000010.1"/>
</dbReference>
<dbReference type="Gene3D" id="2.40.30.170">
    <property type="match status" value="1"/>
</dbReference>
<reference evidence="12 13" key="1">
    <citation type="submission" date="2024-03" db="EMBL/GenBank/DDBJ databases">
        <title>Community enrichment and isolation of bacterial strains for fucoidan degradation.</title>
        <authorList>
            <person name="Sichert A."/>
        </authorList>
    </citation>
    <scope>NUCLEOTIDE SEQUENCE [LARGE SCALE GENOMIC DNA]</scope>
    <source>
        <strain evidence="12 13">AS62</strain>
    </source>
</reference>
<dbReference type="PANTHER" id="PTHR30386">
    <property type="entry name" value="MEMBRANE FUSION SUBUNIT OF EMRAB-TOLC MULTIDRUG EFFLUX PUMP"/>
    <property type="match status" value="1"/>
</dbReference>
<dbReference type="Proteomes" id="UP001477870">
    <property type="component" value="Unassembled WGS sequence"/>
</dbReference>
<dbReference type="NCBIfam" id="TIGR01843">
    <property type="entry name" value="type_I_hlyD"/>
    <property type="match status" value="1"/>
</dbReference>
<evidence type="ECO:0000313" key="13">
    <source>
        <dbReference type="Proteomes" id="UP001477870"/>
    </source>
</evidence>
<dbReference type="Gene3D" id="2.40.50.100">
    <property type="match status" value="1"/>
</dbReference>
<proteinExistence type="inferred from homology"/>
<keyword evidence="6 9" id="KW-0812">Transmembrane</keyword>
<gene>
    <name evidence="12" type="ORF">WNY59_15750</name>
</gene>
<protein>
    <recommendedName>
        <fullName evidence="9">Membrane fusion protein (MFP) family protein</fullName>
    </recommendedName>
</protein>
<evidence type="ECO:0000256" key="1">
    <source>
        <dbReference type="ARBA" id="ARBA00004377"/>
    </source>
</evidence>
<evidence type="ECO:0000259" key="10">
    <source>
        <dbReference type="Pfam" id="PF25994"/>
    </source>
</evidence>
<feature type="transmembrane region" description="Helical" evidence="9">
    <location>
        <begin position="20"/>
        <end position="39"/>
    </location>
</feature>
<dbReference type="InterPro" id="IPR010129">
    <property type="entry name" value="T1SS_HlyD"/>
</dbReference>
<evidence type="ECO:0000256" key="7">
    <source>
        <dbReference type="ARBA" id="ARBA00022989"/>
    </source>
</evidence>
<evidence type="ECO:0000256" key="6">
    <source>
        <dbReference type="ARBA" id="ARBA00022692"/>
    </source>
</evidence>
<name>A0ABU9TA83_9HYPH</name>
<keyword evidence="13" id="KW-1185">Reference proteome</keyword>
<dbReference type="EMBL" id="JBBMQO010000010">
    <property type="protein sequence ID" value="MEM5503042.1"/>
    <property type="molecule type" value="Genomic_DNA"/>
</dbReference>
<accession>A0ABU9TA83</accession>
<feature type="domain" description="AprE-like long alpha-helical hairpin" evidence="10">
    <location>
        <begin position="94"/>
        <end position="283"/>
    </location>
</feature>
<evidence type="ECO:0000256" key="5">
    <source>
        <dbReference type="ARBA" id="ARBA00022519"/>
    </source>
</evidence>
<dbReference type="InterPro" id="IPR050739">
    <property type="entry name" value="MFP"/>
</dbReference>
<dbReference type="InterPro" id="IPR058781">
    <property type="entry name" value="HH_AprE-like"/>
</dbReference>
<evidence type="ECO:0000313" key="12">
    <source>
        <dbReference type="EMBL" id="MEM5503042.1"/>
    </source>
</evidence>
<keyword evidence="8 9" id="KW-0472">Membrane</keyword>
<evidence type="ECO:0000256" key="3">
    <source>
        <dbReference type="ARBA" id="ARBA00022448"/>
    </source>
</evidence>
<comment type="subcellular location">
    <subcellularLocation>
        <location evidence="1 9">Cell inner membrane</location>
        <topology evidence="1 9">Single-pass membrane protein</topology>
    </subcellularLocation>
</comment>
<comment type="caution">
    <text evidence="12">The sequence shown here is derived from an EMBL/GenBank/DDBJ whole genome shotgun (WGS) entry which is preliminary data.</text>
</comment>